<proteinExistence type="predicted"/>
<feature type="domain" description="Atrophied bacterial Ig" evidence="1">
    <location>
        <begin position="673"/>
        <end position="737"/>
    </location>
</feature>
<dbReference type="AlphaFoldDB" id="A0A553IGN6"/>
<comment type="caution">
    <text evidence="2">The sequence shown here is derived from an EMBL/GenBank/DDBJ whole genome shotgun (WGS) entry which is preliminary data.</text>
</comment>
<gene>
    <name evidence="2" type="ORF">FNV44_06590</name>
</gene>
<dbReference type="Proteomes" id="UP000315938">
    <property type="component" value="Unassembled WGS sequence"/>
</dbReference>
<feature type="domain" description="Atrophied bacterial Ig" evidence="1">
    <location>
        <begin position="46"/>
        <end position="112"/>
    </location>
</feature>
<dbReference type="EMBL" id="VKID01000002">
    <property type="protein sequence ID" value="TRX99363.1"/>
    <property type="molecule type" value="Genomic_DNA"/>
</dbReference>
<protein>
    <recommendedName>
        <fullName evidence="1">Atrophied bacterial Ig domain-containing protein</fullName>
    </recommendedName>
</protein>
<organism evidence="2 3">
    <name type="scientific">Acholeplasma laidlawii</name>
    <dbReference type="NCBI Taxonomy" id="2148"/>
    <lineage>
        <taxon>Bacteria</taxon>
        <taxon>Bacillati</taxon>
        <taxon>Mycoplasmatota</taxon>
        <taxon>Mollicutes</taxon>
        <taxon>Acholeplasmatales</taxon>
        <taxon>Acholeplasmataceae</taxon>
        <taxon>Acholeplasma</taxon>
    </lineage>
</organism>
<dbReference type="Pfam" id="PF20578">
    <property type="entry name" value="aBig_2"/>
    <property type="match status" value="3"/>
</dbReference>
<sequence>MKKILSFIAILLVGLVLVACGPTAKEDGAIAKLDTAHAGMDILISDPSNITSNFVVPSMLAGGIEAVWTSDNPGVVSFGTAVNNEVTATVNRPAKGQGDATVKITATLKLKSEISDEILEKKWEKTLTIKENTVEEIEIETIADILAIRDEAYDGGEYTVTIPNVTIFAKGDVYFGYDGTGIIQLFNSQTTFEVGKVYDVTGALEWYFGIWELVKSTGVEKASATPQYPTKETVNSVDSKISELTTAGEHNYPAVSDGNFEPIYATVKGNIFMIEGDSGNYNTYIIDAAKSALVLGEPGVPASGFMFYYGTADFPYVRSFAGFEVEMDVVIYTYRSNNLEFAVYYVGGPSGITANLNESQKVDVAKNALKLPVEVYKADQTLTLANKSDEVNIAWSFKDAEDANNALINLADGKVTLPTSGQKDVKLVATLTLGEASATKEFTIRVGEVAPSTIAEVLEATVNTYKFMITGTVLGYNAHRQISIADGTGAITVYASVGAAADLALLVGKQVQIIGTRTVFSGLIQLGSPEVTDLELDGTMPEATDLRTITLWDAESLLPFQSNLVSVANLKVKEVIANDYGNVELILEDEVTLKTIRFYWDSRQPLVGSSDFIKGLKVGDYVSFTNALLTWRSNNGAIGIHAAAQVTEGESPILTDAEELALDKLLLELPATTLESLSLPVTLANGTTVVWTSSHPEVLGNDGTYTKPAADTVVTLTAALTNGEATDTKVFEITVKAEAAVETVAYTFDFGPSPVTGYAAGTLAFSNTNGDAFTLDKDRVQINTSTFAPWADSAAFLVLAPISTFKLSYVEFDLTAAAYANASKIEFDFAAWNQNNFDQTVGLAGSSVRVEKLEGENWVTVGDNVFGQLTKDALTNVSIEITGGGTYRLVYEAPAASSTSNTAYAIGVDNLKIYVLN</sequence>
<dbReference type="InterPro" id="IPR046780">
    <property type="entry name" value="aBig_2"/>
</dbReference>
<evidence type="ECO:0000313" key="2">
    <source>
        <dbReference type="EMBL" id="TRX99363.1"/>
    </source>
</evidence>
<feature type="domain" description="Atrophied bacterial Ig" evidence="1">
    <location>
        <begin position="380"/>
        <end position="446"/>
    </location>
</feature>
<evidence type="ECO:0000313" key="3">
    <source>
        <dbReference type="Proteomes" id="UP000315938"/>
    </source>
</evidence>
<name>A0A553IGN6_ACHLA</name>
<dbReference type="RefSeq" id="WP_064212000.1">
    <property type="nucleotide sequence ID" value="NZ_JACAOE010000002.1"/>
</dbReference>
<evidence type="ECO:0000259" key="1">
    <source>
        <dbReference type="Pfam" id="PF20578"/>
    </source>
</evidence>
<accession>A0A553IGN6</accession>
<reference evidence="2 3" key="1">
    <citation type="submission" date="2019-07" db="EMBL/GenBank/DDBJ databases">
        <title>Genome sequence of Acholeplasma laidlawii strain with increased resistance to erythromycin.</title>
        <authorList>
            <person name="Medvedeva E.S."/>
            <person name="Baranova N.B."/>
            <person name="Siniagina M.N."/>
            <person name="Mouzykantov A."/>
            <person name="Chernova O.A."/>
            <person name="Chernov V.M."/>
        </authorList>
    </citation>
    <scope>NUCLEOTIDE SEQUENCE [LARGE SCALE GENOMIC DNA]</scope>
    <source>
        <strain evidence="2 3">PG8REry</strain>
    </source>
</reference>
<dbReference type="PROSITE" id="PS51257">
    <property type="entry name" value="PROKAR_LIPOPROTEIN"/>
    <property type="match status" value="1"/>
</dbReference>